<dbReference type="GO" id="GO:0005524">
    <property type="term" value="F:ATP binding"/>
    <property type="evidence" value="ECO:0007669"/>
    <property type="project" value="InterPro"/>
</dbReference>
<dbReference type="AlphaFoldDB" id="A0A6L9SQD5"/>
<reference evidence="3 4" key="1">
    <citation type="submission" date="2019-10" db="EMBL/GenBank/DDBJ databases">
        <title>Bifidobacterium from non-human primates.</title>
        <authorList>
            <person name="Modesto M."/>
        </authorList>
    </citation>
    <scope>NUCLEOTIDE SEQUENCE [LARGE SCALE GENOMIC DNA]</scope>
    <source>
        <strain evidence="3 4">SMA15</strain>
    </source>
</reference>
<feature type="compositionally biased region" description="Low complexity" evidence="1">
    <location>
        <begin position="214"/>
        <end position="228"/>
    </location>
</feature>
<feature type="compositionally biased region" description="Pro residues" evidence="1">
    <location>
        <begin position="248"/>
        <end position="257"/>
    </location>
</feature>
<evidence type="ECO:0000259" key="2">
    <source>
        <dbReference type="Pfam" id="PF01695"/>
    </source>
</evidence>
<accession>A0A6L9SQD5</accession>
<dbReference type="InterPro" id="IPR027417">
    <property type="entry name" value="P-loop_NTPase"/>
</dbReference>
<protein>
    <recommendedName>
        <fullName evidence="2">IstB-like ATP-binding domain-containing protein</fullName>
    </recommendedName>
</protein>
<dbReference type="Proteomes" id="UP000483293">
    <property type="component" value="Unassembled WGS sequence"/>
</dbReference>
<gene>
    <name evidence="3" type="ORF">GFD21_03085</name>
</gene>
<evidence type="ECO:0000313" key="4">
    <source>
        <dbReference type="Proteomes" id="UP000483293"/>
    </source>
</evidence>
<evidence type="ECO:0000313" key="3">
    <source>
        <dbReference type="EMBL" id="NEG54776.1"/>
    </source>
</evidence>
<dbReference type="Pfam" id="PF01695">
    <property type="entry name" value="IstB_IS21"/>
    <property type="match status" value="1"/>
</dbReference>
<name>A0A6L9SQD5_9BIFI</name>
<feature type="domain" description="IstB-like ATP-binding" evidence="2">
    <location>
        <begin position="16"/>
        <end position="174"/>
    </location>
</feature>
<feature type="compositionally biased region" description="Polar residues" evidence="1">
    <location>
        <begin position="202"/>
        <end position="213"/>
    </location>
</feature>
<dbReference type="EMBL" id="WHZV01000001">
    <property type="protein sequence ID" value="NEG54776.1"/>
    <property type="molecule type" value="Genomic_DNA"/>
</dbReference>
<comment type="caution">
    <text evidence="3">The sequence shown here is derived from an EMBL/GenBank/DDBJ whole genome shotgun (WGS) entry which is preliminary data.</text>
</comment>
<evidence type="ECO:0000256" key="1">
    <source>
        <dbReference type="SAM" id="MobiDB-lite"/>
    </source>
</evidence>
<feature type="region of interest" description="Disordered" evidence="1">
    <location>
        <begin position="175"/>
        <end position="284"/>
    </location>
</feature>
<dbReference type="Gene3D" id="3.40.50.300">
    <property type="entry name" value="P-loop containing nucleotide triphosphate hydrolases"/>
    <property type="match status" value="1"/>
</dbReference>
<dbReference type="SUPFAM" id="SSF52540">
    <property type="entry name" value="P-loop containing nucleoside triphosphate hydrolases"/>
    <property type="match status" value="1"/>
</dbReference>
<dbReference type="RefSeq" id="WP_163196441.1">
    <property type="nucleotide sequence ID" value="NZ_WHZV01000001.1"/>
</dbReference>
<proteinExistence type="predicted"/>
<dbReference type="InterPro" id="IPR002611">
    <property type="entry name" value="IstB_ATP-bd"/>
</dbReference>
<keyword evidence="4" id="KW-1185">Reference proteome</keyword>
<organism evidence="3 4">
    <name type="scientific">Bifidobacterium platyrrhinorum</name>
    <dbReference type="NCBI Taxonomy" id="2661628"/>
    <lineage>
        <taxon>Bacteria</taxon>
        <taxon>Bacillati</taxon>
        <taxon>Actinomycetota</taxon>
        <taxon>Actinomycetes</taxon>
        <taxon>Bifidobacteriales</taxon>
        <taxon>Bifidobacteriaceae</taxon>
        <taxon>Bifidobacterium</taxon>
    </lineage>
</organism>
<sequence>MTILTEDDFSLFTRFKIRAMGDKLREIIDDESMDHMGFEEKIKLMLDAETIARSDRKVERLIGQARFKYKDASIEGIQYPPDRKLSRERVERLATCQWIRDRETLIIISSTGSGKSYISQALGNAACRQGIPTRYTRLQDMLEQINRARLDGQGEYYRKVDEFKTIRLLTLDDFLTPRSPRPTASSCSRSWRPATAPGPRSSPANANPGNGTCASAASSSPTAPSAASPEPPDTSNSKAPTCDADPTTPKPNNPLPPLAAGTSHTVPAVPLSGDPITKPDYYPRGGVMARRVGRVSLPLV</sequence>